<dbReference type="PROSITE" id="PS50011">
    <property type="entry name" value="PROTEIN_KINASE_DOM"/>
    <property type="match status" value="1"/>
</dbReference>
<dbReference type="Gene3D" id="3.30.200.20">
    <property type="entry name" value="Phosphorylase Kinase, domain 1"/>
    <property type="match status" value="1"/>
</dbReference>
<keyword evidence="1" id="KW-0472">Membrane</keyword>
<feature type="transmembrane region" description="Helical" evidence="1">
    <location>
        <begin position="87"/>
        <end position="107"/>
    </location>
</feature>
<dbReference type="InterPro" id="IPR011009">
    <property type="entry name" value="Kinase-like_dom_sf"/>
</dbReference>
<dbReference type="PANTHER" id="PTHR48007:SF77">
    <property type="entry name" value="PROTEIN KINASE DOMAIN-CONTAINING PROTEIN"/>
    <property type="match status" value="1"/>
</dbReference>
<dbReference type="SUPFAM" id="SSF56112">
    <property type="entry name" value="Protein kinase-like (PK-like)"/>
    <property type="match status" value="1"/>
</dbReference>
<dbReference type="EMBL" id="JBBPBN010000043">
    <property type="protein sequence ID" value="KAK8997311.1"/>
    <property type="molecule type" value="Genomic_DNA"/>
</dbReference>
<dbReference type="InterPro" id="IPR001245">
    <property type="entry name" value="Ser-Thr/Tyr_kinase_cat_dom"/>
</dbReference>
<dbReference type="PANTHER" id="PTHR48007">
    <property type="entry name" value="LEUCINE-RICH REPEAT RECEPTOR-LIKE PROTEIN KINASE PXC1"/>
    <property type="match status" value="1"/>
</dbReference>
<dbReference type="Gene3D" id="1.10.510.10">
    <property type="entry name" value="Transferase(Phosphotransferase) domain 1"/>
    <property type="match status" value="1"/>
</dbReference>
<keyword evidence="4" id="KW-1185">Reference proteome</keyword>
<evidence type="ECO:0000259" key="2">
    <source>
        <dbReference type="PROSITE" id="PS50011"/>
    </source>
</evidence>
<dbReference type="InterPro" id="IPR046959">
    <property type="entry name" value="PRK1-6/SRF4-like"/>
</dbReference>
<sequence>MQRSDGFDMSLKGLTCIAVVTLLTAVCLGRELHESESFHRNRKFEHVYKYSKEPIALQRDGLLNVTGQDETAAGAPGKSSEDDSNKLLVTLLPLFIGFGLFCVFLYYMSKRGDARRKENGIPMAPKEAPRKLTLVNAVREVSPEGRHQQLVFFAEENETFKLDDLLDASADLQSQSSCTSFYKVVLKNKATYAVKRLKKLQVSFEEFDQTMRWIGNLKHRNILPLVGYRCTNYEKLLFYKYQSNGSLLNLLQGYIDGKNEFPWRLRLAIARGIAGGLAFIYQSFGNQESIPHGNLKLSNVLLSDNMEPLISEYGISRLLDPKQNCLFSSDGNTAPEKILSERGDVFSFGIILLQLLTGKTVEKTRVDLPKWVGSMVREEWTGEVFDKDVPRSAMQWAIPLLNIALKCVSHLPQDRPTTAEVVQLIDEALHVYEDRSVSSMSSLASGQPECYLKLRPIFSSGSFPRWILSDWCMKFPDDPRLDFTIINSVFDQILSVIHIKRMDLF</sequence>
<organism evidence="3 4">
    <name type="scientific">Hibiscus sabdariffa</name>
    <name type="common">roselle</name>
    <dbReference type="NCBI Taxonomy" id="183260"/>
    <lineage>
        <taxon>Eukaryota</taxon>
        <taxon>Viridiplantae</taxon>
        <taxon>Streptophyta</taxon>
        <taxon>Embryophyta</taxon>
        <taxon>Tracheophyta</taxon>
        <taxon>Spermatophyta</taxon>
        <taxon>Magnoliopsida</taxon>
        <taxon>eudicotyledons</taxon>
        <taxon>Gunneridae</taxon>
        <taxon>Pentapetalae</taxon>
        <taxon>rosids</taxon>
        <taxon>malvids</taxon>
        <taxon>Malvales</taxon>
        <taxon>Malvaceae</taxon>
        <taxon>Malvoideae</taxon>
        <taxon>Hibiscus</taxon>
    </lineage>
</organism>
<comment type="caution">
    <text evidence="3">The sequence shown here is derived from an EMBL/GenBank/DDBJ whole genome shotgun (WGS) entry which is preliminary data.</text>
</comment>
<proteinExistence type="predicted"/>
<name>A0ABR2Q9F5_9ROSI</name>
<keyword evidence="1" id="KW-0812">Transmembrane</keyword>
<dbReference type="Proteomes" id="UP001396334">
    <property type="component" value="Unassembled WGS sequence"/>
</dbReference>
<dbReference type="Pfam" id="PF07714">
    <property type="entry name" value="PK_Tyr_Ser-Thr"/>
    <property type="match status" value="1"/>
</dbReference>
<feature type="domain" description="Protein kinase" evidence="2">
    <location>
        <begin position="170"/>
        <end position="433"/>
    </location>
</feature>
<evidence type="ECO:0000256" key="1">
    <source>
        <dbReference type="SAM" id="Phobius"/>
    </source>
</evidence>
<gene>
    <name evidence="3" type="ORF">V6N11_020793</name>
</gene>
<dbReference type="InterPro" id="IPR000719">
    <property type="entry name" value="Prot_kinase_dom"/>
</dbReference>
<protein>
    <recommendedName>
        <fullName evidence="2">Protein kinase domain-containing protein</fullName>
    </recommendedName>
</protein>
<accession>A0ABR2Q9F5</accession>
<evidence type="ECO:0000313" key="3">
    <source>
        <dbReference type="EMBL" id="KAK8997311.1"/>
    </source>
</evidence>
<evidence type="ECO:0000313" key="4">
    <source>
        <dbReference type="Proteomes" id="UP001396334"/>
    </source>
</evidence>
<reference evidence="3 4" key="1">
    <citation type="journal article" date="2024" name="G3 (Bethesda)">
        <title>Genome assembly of Hibiscus sabdariffa L. provides insights into metabolisms of medicinal natural products.</title>
        <authorList>
            <person name="Kim T."/>
        </authorList>
    </citation>
    <scope>NUCLEOTIDE SEQUENCE [LARGE SCALE GENOMIC DNA]</scope>
    <source>
        <strain evidence="3">TK-2024</strain>
        <tissue evidence="3">Old leaves</tissue>
    </source>
</reference>
<keyword evidence="1" id="KW-1133">Transmembrane helix</keyword>